<protein>
    <recommendedName>
        <fullName evidence="5">Radical SAM core domain-containing protein</fullName>
    </recommendedName>
</protein>
<dbReference type="InterPro" id="IPR050377">
    <property type="entry name" value="Radical_SAM_PqqE_MftC-like"/>
</dbReference>
<dbReference type="InterPro" id="IPR013785">
    <property type="entry name" value="Aldolase_TIM"/>
</dbReference>
<keyword evidence="1" id="KW-0949">S-adenosyl-L-methionine</keyword>
<evidence type="ECO:0000256" key="4">
    <source>
        <dbReference type="ARBA" id="ARBA00023014"/>
    </source>
</evidence>
<organism evidence="6 7">
    <name type="scientific">Faecalibacterium gallinarum</name>
    <dbReference type="NCBI Taxonomy" id="2903556"/>
    <lineage>
        <taxon>Bacteria</taxon>
        <taxon>Bacillati</taxon>
        <taxon>Bacillota</taxon>
        <taxon>Clostridia</taxon>
        <taxon>Eubacteriales</taxon>
        <taxon>Oscillospiraceae</taxon>
        <taxon>Faecalibacterium</taxon>
    </lineage>
</organism>
<dbReference type="SFLD" id="SFLDG01386">
    <property type="entry name" value="main_SPASM_domain-containing"/>
    <property type="match status" value="1"/>
</dbReference>
<dbReference type="EMBL" id="BQKV01000027">
    <property type="protein sequence ID" value="GJN64230.1"/>
    <property type="molecule type" value="Genomic_DNA"/>
</dbReference>
<dbReference type="SFLD" id="SFLDS00029">
    <property type="entry name" value="Radical_SAM"/>
    <property type="match status" value="1"/>
</dbReference>
<evidence type="ECO:0000313" key="7">
    <source>
        <dbReference type="Proteomes" id="UP001055185"/>
    </source>
</evidence>
<dbReference type="SFLD" id="SFLDG01067">
    <property type="entry name" value="SPASM/twitch_domain_containing"/>
    <property type="match status" value="1"/>
</dbReference>
<dbReference type="InterPro" id="IPR058240">
    <property type="entry name" value="rSAM_sf"/>
</dbReference>
<dbReference type="GO" id="GO:0003824">
    <property type="term" value="F:catalytic activity"/>
    <property type="evidence" value="ECO:0007669"/>
    <property type="project" value="InterPro"/>
</dbReference>
<dbReference type="PROSITE" id="PS51918">
    <property type="entry name" value="RADICAL_SAM"/>
    <property type="match status" value="1"/>
</dbReference>
<dbReference type="GO" id="GO:0051536">
    <property type="term" value="F:iron-sulfur cluster binding"/>
    <property type="evidence" value="ECO:0007669"/>
    <property type="project" value="UniProtKB-KW"/>
</dbReference>
<dbReference type="Gene3D" id="3.20.20.70">
    <property type="entry name" value="Aldolase class I"/>
    <property type="match status" value="1"/>
</dbReference>
<sequence length="468" mass="53311">MYYRLNPNYALRGWKGMNWVLVRRPENETLLLSRPMFQALILCDGQTDLSEVQLGPQLWSALGQCQAEGYICPCETASPLEASQYYQYYENRFVRRVFWSITGRCNFLCRHCYMDAPDGRLGELSTEEALRLIDEIAACGILRLDLTGGEPLIRRDFWQLVDRILSHKMVIGQIYSNGWLLNESVLDELERRNLRPEFSISFDGAQGWHDWMRGVPGAEQAALRAMALCRQRGFPVSASMCIHRGNLSALPATIQALGEIGVEDLSIANVDETELWLRHSEGNSLSWTEYIDAMLPYIDWYYQAGRPIPQLEIGGIVRLQQDQPAQPIFRCYCGTESCLDNYLCGAVRWSCYITPEGRLLPCMPMTASPRQEVFPKVQEIGLRQGLSDSYYMQFVDSRIKDLLAVNSECAACEYRYHCGGGCRAIALTTGSQDLMGCDRQMCAFWKQGYADRINAAIQTAREKYETQK</sequence>
<dbReference type="AlphaFoldDB" id="A0AA37MYQ2"/>
<dbReference type="InterPro" id="IPR023885">
    <property type="entry name" value="4Fe4S-binding_SPASM_dom"/>
</dbReference>
<evidence type="ECO:0000256" key="2">
    <source>
        <dbReference type="ARBA" id="ARBA00022723"/>
    </source>
</evidence>
<reference evidence="6" key="1">
    <citation type="journal article" date="2022" name="Int. J. Syst. Evol. Microbiol.">
        <title>Genome-based, phenotypic and chemotaxonomic classification of Faecalibacterium strains: proposal of three novel species Faecalibacterium duncaniae sp. nov., Faecalibacterium hattorii sp. nov. and Faecalibacterium gallinarum sp. nov. .</title>
        <authorList>
            <person name="Sakamoto M."/>
            <person name="Sakurai N."/>
            <person name="Tanno H."/>
            <person name="Iino T."/>
            <person name="Ohkuma M."/>
            <person name="Endo A."/>
        </authorList>
    </citation>
    <scope>NUCLEOTIDE SEQUENCE</scope>
    <source>
        <strain evidence="6">JCM 17207</strain>
    </source>
</reference>
<dbReference type="Pfam" id="PF04055">
    <property type="entry name" value="Radical_SAM"/>
    <property type="match status" value="1"/>
</dbReference>
<accession>A0AA37MYQ2</accession>
<name>A0AA37MYQ2_9FIRM</name>
<dbReference type="PANTHER" id="PTHR11228">
    <property type="entry name" value="RADICAL SAM DOMAIN PROTEIN"/>
    <property type="match status" value="1"/>
</dbReference>
<evidence type="ECO:0000259" key="5">
    <source>
        <dbReference type="PROSITE" id="PS51918"/>
    </source>
</evidence>
<evidence type="ECO:0000313" key="6">
    <source>
        <dbReference type="EMBL" id="GJN64230.1"/>
    </source>
</evidence>
<gene>
    <name evidence="6" type="ORF">JCM17207_08550</name>
</gene>
<dbReference type="NCBIfam" id="TIGR04085">
    <property type="entry name" value="rSAM_more_4Fe4S"/>
    <property type="match status" value="1"/>
</dbReference>
<comment type="caution">
    <text evidence="6">The sequence shown here is derived from an EMBL/GenBank/DDBJ whole genome shotgun (WGS) entry which is preliminary data.</text>
</comment>
<dbReference type="RefSeq" id="WP_238316463.1">
    <property type="nucleotide sequence ID" value="NZ_BQKV01000027.1"/>
</dbReference>
<dbReference type="PANTHER" id="PTHR11228:SF7">
    <property type="entry name" value="PQQA PEPTIDE CYCLASE"/>
    <property type="match status" value="1"/>
</dbReference>
<keyword evidence="4" id="KW-0411">Iron-sulfur</keyword>
<keyword evidence="3" id="KW-0408">Iron</keyword>
<feature type="domain" description="Radical SAM core" evidence="5">
    <location>
        <begin position="91"/>
        <end position="302"/>
    </location>
</feature>
<dbReference type="GO" id="GO:0046872">
    <property type="term" value="F:metal ion binding"/>
    <property type="evidence" value="ECO:0007669"/>
    <property type="project" value="UniProtKB-KW"/>
</dbReference>
<dbReference type="InterPro" id="IPR007197">
    <property type="entry name" value="rSAM"/>
</dbReference>
<dbReference type="SUPFAM" id="SSF102114">
    <property type="entry name" value="Radical SAM enzymes"/>
    <property type="match status" value="1"/>
</dbReference>
<proteinExistence type="predicted"/>
<keyword evidence="7" id="KW-1185">Reference proteome</keyword>
<dbReference type="CDD" id="cd01335">
    <property type="entry name" value="Radical_SAM"/>
    <property type="match status" value="1"/>
</dbReference>
<keyword evidence="2" id="KW-0479">Metal-binding</keyword>
<evidence type="ECO:0000256" key="3">
    <source>
        <dbReference type="ARBA" id="ARBA00023004"/>
    </source>
</evidence>
<dbReference type="InterPro" id="IPR006638">
    <property type="entry name" value="Elp3/MiaA/NifB-like_rSAM"/>
</dbReference>
<dbReference type="Proteomes" id="UP001055185">
    <property type="component" value="Unassembled WGS sequence"/>
</dbReference>
<evidence type="ECO:0000256" key="1">
    <source>
        <dbReference type="ARBA" id="ARBA00022691"/>
    </source>
</evidence>
<dbReference type="SMART" id="SM00729">
    <property type="entry name" value="Elp3"/>
    <property type="match status" value="1"/>
</dbReference>